<dbReference type="AlphaFoldDB" id="A0A450S1N5"/>
<evidence type="ECO:0000313" key="1">
    <source>
        <dbReference type="EMBL" id="VFJ45558.1"/>
    </source>
</evidence>
<evidence type="ECO:0000313" key="2">
    <source>
        <dbReference type="EMBL" id="VFJ57156.1"/>
    </source>
</evidence>
<proteinExistence type="predicted"/>
<dbReference type="InterPro" id="IPR036527">
    <property type="entry name" value="SCP2_sterol-bd_dom_sf"/>
</dbReference>
<dbReference type="EMBL" id="CAADFD010000032">
    <property type="protein sequence ID" value="VFJ57156.1"/>
    <property type="molecule type" value="Genomic_DNA"/>
</dbReference>
<name>A0A450S1N5_9GAMM</name>
<dbReference type="SUPFAM" id="SSF55718">
    <property type="entry name" value="SCP-like"/>
    <property type="match status" value="1"/>
</dbReference>
<gene>
    <name evidence="1" type="ORF">BECKFW1821A_GA0114235_101023</name>
    <name evidence="2" type="ORF">BECKFW1821B_GA0114236_103214</name>
</gene>
<evidence type="ECO:0008006" key="3">
    <source>
        <dbReference type="Google" id="ProtNLM"/>
    </source>
</evidence>
<dbReference type="Gene3D" id="3.30.1050.10">
    <property type="entry name" value="SCP2 sterol-binding domain"/>
    <property type="match status" value="1"/>
</dbReference>
<protein>
    <recommendedName>
        <fullName evidence="3">SCP-2 sterol transfer family protein</fullName>
    </recommendedName>
</protein>
<accession>A0A450S1N5</accession>
<dbReference type="EMBL" id="CAADEW010000010">
    <property type="protein sequence ID" value="VFJ45558.1"/>
    <property type="molecule type" value="Genomic_DNA"/>
</dbReference>
<reference evidence="1" key="1">
    <citation type="submission" date="2019-02" db="EMBL/GenBank/DDBJ databases">
        <authorList>
            <person name="Gruber-Vodicka R. H."/>
            <person name="Seah K. B. B."/>
        </authorList>
    </citation>
    <scope>NUCLEOTIDE SEQUENCE</scope>
    <source>
        <strain evidence="2">BECK_BZ106</strain>
        <strain evidence="1">BECK_BZ15</strain>
    </source>
</reference>
<organism evidence="1">
    <name type="scientific">Candidatus Kentrum sp. FW</name>
    <dbReference type="NCBI Taxonomy" id="2126338"/>
    <lineage>
        <taxon>Bacteria</taxon>
        <taxon>Pseudomonadati</taxon>
        <taxon>Pseudomonadota</taxon>
        <taxon>Gammaproteobacteria</taxon>
        <taxon>Candidatus Kentrum</taxon>
    </lineage>
</organism>
<sequence>MAELFSDAWMKSFMDEWNKEPELADALAAISFSSIIGYGFSGEDNPTGVLVVENGKVTEAGGYAGQDLNWDIRASSDSWEKWIKKGIGMAGLGMAYTGGKLKFPKGDYMAMVKDPRMAGPFVKSFTVMGRVSA</sequence>